<proteinExistence type="predicted"/>
<comment type="caution">
    <text evidence="1">The sequence shown here is derived from an EMBL/GenBank/DDBJ whole genome shotgun (WGS) entry which is preliminary data.</text>
</comment>
<dbReference type="Proteomes" id="UP001209570">
    <property type="component" value="Unassembled WGS sequence"/>
</dbReference>
<dbReference type="EMBL" id="JAKCXM010000001">
    <property type="protein sequence ID" value="KAJ0410444.1"/>
    <property type="molecule type" value="Genomic_DNA"/>
</dbReference>
<organism evidence="1 2">
    <name type="scientific">Pythium insidiosum</name>
    <name type="common">Pythiosis disease agent</name>
    <dbReference type="NCBI Taxonomy" id="114742"/>
    <lineage>
        <taxon>Eukaryota</taxon>
        <taxon>Sar</taxon>
        <taxon>Stramenopiles</taxon>
        <taxon>Oomycota</taxon>
        <taxon>Peronosporomycetes</taxon>
        <taxon>Pythiales</taxon>
        <taxon>Pythiaceae</taxon>
        <taxon>Pythium</taxon>
    </lineage>
</organism>
<evidence type="ECO:0000313" key="1">
    <source>
        <dbReference type="EMBL" id="KAJ0410444.1"/>
    </source>
</evidence>
<name>A0AAD5LRS0_PYTIN</name>
<evidence type="ECO:0000313" key="2">
    <source>
        <dbReference type="Proteomes" id="UP001209570"/>
    </source>
</evidence>
<dbReference type="Gene3D" id="2.60.120.920">
    <property type="match status" value="1"/>
</dbReference>
<evidence type="ECO:0008006" key="3">
    <source>
        <dbReference type="Google" id="ProtNLM"/>
    </source>
</evidence>
<protein>
    <recommendedName>
        <fullName evidence="3">SPRY domain-containing protein</fullName>
    </recommendedName>
</protein>
<gene>
    <name evidence="1" type="ORF">P43SY_002776</name>
</gene>
<keyword evidence="2" id="KW-1185">Reference proteome</keyword>
<reference evidence="1" key="1">
    <citation type="submission" date="2021-12" db="EMBL/GenBank/DDBJ databases">
        <title>Prjna785345.</title>
        <authorList>
            <person name="Rujirawat T."/>
            <person name="Krajaejun T."/>
        </authorList>
    </citation>
    <scope>NUCLEOTIDE SEQUENCE</scope>
    <source>
        <strain evidence="1">Pi057C3</strain>
    </source>
</reference>
<dbReference type="InterPro" id="IPR043136">
    <property type="entry name" value="B30.2/SPRY_sf"/>
</dbReference>
<accession>A0AAD5LRS0</accession>
<sequence length="335" mass="38069">MEHLATGAAAVQRNHAVARRAGGSMRVFWVLMESSLLLDFLEPKDVIQAMHACYEKLMDQPLVFYQWIERRLQLHWSGLPQAPPREYLHPRVLLRALELLHHVTSFDFELLFDQARCGSRLRVRETETGSWCRTTAHGTVMANRCCLPDAVSYWECQGVTMGCFVGVAQELDAVFLERYGFHFGRHFDPRHDTLLGKKARACDVLPAIMYGQTGEITTGEFRGPRLALPAGLRSVLASPIAPTDVVGICVDLWQRQLVFFLNGVVQARIPLPSDRRYVPVFSCLTMTSSLFLHRRATPPWNLLYNAQSFQEEAQYLALQNLGKTRDPRADVPMAW</sequence>
<dbReference type="AlphaFoldDB" id="A0AAD5LRS0"/>